<dbReference type="PANTHER" id="PTHR12080:SF114">
    <property type="entry name" value="T-LYMPHOCYTE SURFACE ANTIGEN LY-9"/>
    <property type="match status" value="1"/>
</dbReference>
<organism evidence="8 9">
    <name type="scientific">Gulo gulo</name>
    <name type="common">Wolverine</name>
    <name type="synonym">Gluton</name>
    <dbReference type="NCBI Taxonomy" id="48420"/>
    <lineage>
        <taxon>Eukaryota</taxon>
        <taxon>Metazoa</taxon>
        <taxon>Chordata</taxon>
        <taxon>Craniata</taxon>
        <taxon>Vertebrata</taxon>
        <taxon>Euteleostomi</taxon>
        <taxon>Mammalia</taxon>
        <taxon>Eutheria</taxon>
        <taxon>Laurasiatheria</taxon>
        <taxon>Carnivora</taxon>
        <taxon>Caniformia</taxon>
        <taxon>Musteloidea</taxon>
        <taxon>Mustelidae</taxon>
        <taxon>Guloninae</taxon>
        <taxon>Gulo</taxon>
    </lineage>
</organism>
<keyword evidence="6" id="KW-1133">Transmembrane helix</keyword>
<feature type="compositionally biased region" description="Basic and acidic residues" evidence="5">
    <location>
        <begin position="486"/>
        <end position="497"/>
    </location>
</feature>
<evidence type="ECO:0000313" key="9">
    <source>
        <dbReference type="Proteomes" id="UP000269945"/>
    </source>
</evidence>
<evidence type="ECO:0000256" key="2">
    <source>
        <dbReference type="ARBA" id="ARBA00022729"/>
    </source>
</evidence>
<feature type="non-terminal residue" evidence="8">
    <location>
        <position position="1"/>
    </location>
</feature>
<reference evidence="8 9" key="1">
    <citation type="submission" date="2018-10" db="EMBL/GenBank/DDBJ databases">
        <authorList>
            <person name="Ekblom R."/>
            <person name="Jareborg N."/>
        </authorList>
    </citation>
    <scope>NUCLEOTIDE SEQUENCE [LARGE SCALE GENOMIC DNA]</scope>
    <source>
        <tissue evidence="8">Muscle</tissue>
    </source>
</reference>
<dbReference type="EMBL" id="CYRY02010864">
    <property type="protein sequence ID" value="VCW78855.1"/>
    <property type="molecule type" value="Genomic_DNA"/>
</dbReference>
<comment type="subcellular location">
    <subcellularLocation>
        <location evidence="1">Membrane</location>
    </subcellularLocation>
</comment>
<dbReference type="InterPro" id="IPR013783">
    <property type="entry name" value="Ig-like_fold"/>
</dbReference>
<dbReference type="InterPro" id="IPR007110">
    <property type="entry name" value="Ig-like_dom"/>
</dbReference>
<evidence type="ECO:0000256" key="3">
    <source>
        <dbReference type="ARBA" id="ARBA00023136"/>
    </source>
</evidence>
<feature type="region of interest" description="Disordered" evidence="5">
    <location>
        <begin position="579"/>
        <end position="599"/>
    </location>
</feature>
<dbReference type="PANTHER" id="PTHR12080">
    <property type="entry name" value="SIGNALING LYMPHOCYTIC ACTIVATION MOLECULE"/>
    <property type="match status" value="1"/>
</dbReference>
<keyword evidence="2" id="KW-0732">Signal</keyword>
<name>A0A9X9PZH2_GULGU</name>
<dbReference type="Proteomes" id="UP000269945">
    <property type="component" value="Unassembled WGS sequence"/>
</dbReference>
<dbReference type="SUPFAM" id="SSF48726">
    <property type="entry name" value="Immunoglobulin"/>
    <property type="match status" value="4"/>
</dbReference>
<feature type="domain" description="Ig-like" evidence="7">
    <location>
        <begin position="324"/>
        <end position="402"/>
    </location>
</feature>
<keyword evidence="4" id="KW-0325">Glycoprotein</keyword>
<dbReference type="PROSITE" id="PS50835">
    <property type="entry name" value="IG_LIKE"/>
    <property type="match status" value="2"/>
</dbReference>
<evidence type="ECO:0000256" key="1">
    <source>
        <dbReference type="ARBA" id="ARBA00004370"/>
    </source>
</evidence>
<dbReference type="Gene3D" id="2.60.40.10">
    <property type="entry name" value="Immunoglobulins"/>
    <property type="match status" value="4"/>
</dbReference>
<dbReference type="AlphaFoldDB" id="A0A9X9PZH2"/>
<feature type="region of interest" description="Disordered" evidence="5">
    <location>
        <begin position="444"/>
        <end position="463"/>
    </location>
</feature>
<keyword evidence="3 6" id="KW-0472">Membrane</keyword>
<keyword evidence="9" id="KW-1185">Reference proteome</keyword>
<dbReference type="GO" id="GO:0009897">
    <property type="term" value="C:external side of plasma membrane"/>
    <property type="evidence" value="ECO:0007669"/>
    <property type="project" value="TreeGrafter"/>
</dbReference>
<evidence type="ECO:0000259" key="7">
    <source>
        <dbReference type="PROSITE" id="PS50835"/>
    </source>
</evidence>
<gene>
    <name evidence="8" type="ORF">BN2614_LOCUS4</name>
</gene>
<dbReference type="FunFam" id="2.60.40.10:FF:000470">
    <property type="entry name" value="SLAM family member 7"/>
    <property type="match status" value="1"/>
</dbReference>
<evidence type="ECO:0000256" key="4">
    <source>
        <dbReference type="ARBA" id="ARBA00023180"/>
    </source>
</evidence>
<feature type="transmembrane region" description="Helical" evidence="6">
    <location>
        <begin position="416"/>
        <end position="436"/>
    </location>
</feature>
<proteinExistence type="predicted"/>
<dbReference type="GO" id="GO:0042110">
    <property type="term" value="P:T cell activation"/>
    <property type="evidence" value="ECO:0007669"/>
    <property type="project" value="TreeGrafter"/>
</dbReference>
<feature type="domain" description="Ig-like" evidence="7">
    <location>
        <begin position="122"/>
        <end position="198"/>
    </location>
</feature>
<accession>A0A9X9PZH2</accession>
<evidence type="ECO:0000256" key="6">
    <source>
        <dbReference type="SAM" id="Phobius"/>
    </source>
</evidence>
<comment type="caution">
    <text evidence="8">The sequence shown here is derived from an EMBL/GenBank/DDBJ whole genome shotgun (WGS) entry which is preliminary data.</text>
</comment>
<feature type="compositionally biased region" description="Polar residues" evidence="5">
    <location>
        <begin position="512"/>
        <end position="523"/>
    </location>
</feature>
<feature type="region of interest" description="Disordered" evidence="5">
    <location>
        <begin position="468"/>
        <end position="525"/>
    </location>
</feature>
<dbReference type="CDD" id="cd16842">
    <property type="entry name" value="Ig_SLAM-like_N"/>
    <property type="match status" value="1"/>
</dbReference>
<dbReference type="InterPro" id="IPR015631">
    <property type="entry name" value="CD2/SLAM_rcpt"/>
</dbReference>
<keyword evidence="6" id="KW-0812">Transmembrane</keyword>
<dbReference type="InterPro" id="IPR036179">
    <property type="entry name" value="Ig-like_dom_sf"/>
</dbReference>
<protein>
    <recommendedName>
        <fullName evidence="7">Ig-like domain-containing protein</fullName>
    </recommendedName>
</protein>
<evidence type="ECO:0000256" key="5">
    <source>
        <dbReference type="SAM" id="MobiDB-lite"/>
    </source>
</evidence>
<sequence>PSSVSAGLGASEKDSTPAVVPGIRGGLVIFPLNISIDTEFEHVTWSGPQGTLAFATAEKQIFITAKSYQDRLNISWDSYSLRLSSLTLEDAGRYKAQINRKTSAVTTDKEFILHVYEQVPEPQVVVKSVNMSDSGSCNITLICSVERAWTSVLYSWTLQDTQASESHEGSTVIIHRTPCDADLPYTCTARNPVSQSTSSPVHARQFCIAPGASGGESMGETVVGILGESVTLPLTLSASHSGENVIWMFNTSIISKERKAAAAADPFMKFKDASMNSSRDYSLMIGRLKMENAGHYHAYVCSRASAVISTKHVTLRIYGRLKKPKITWHPGLAKDGICRISLTCSVEDSGHDVTYRWAPLQKGTFESQEGPHLNVSWTRGENHPNITCIASNPVSSSSQQFLPGNICPGPERNTELYTGLLIASILFFGIFIWYMWKRKIPCSDPASSSSSTETPAGAPGCQKLDTFSETAKQQHRPSSDSSSDSSETREKDQERTGIPKAGRHHEYDLLTQEDTGSDSSSEGQAEYDLVTPESMVPAPEDNTGYMQVVINLQGNTPVPEQKESSATIYSCVQIPQKVVSPPQQNDPESSEIPTYENFT</sequence>
<dbReference type="InterPro" id="IPR003599">
    <property type="entry name" value="Ig_sub"/>
</dbReference>
<evidence type="ECO:0000313" key="8">
    <source>
        <dbReference type="EMBL" id="VCW78855.1"/>
    </source>
</evidence>
<dbReference type="SMART" id="SM00409">
    <property type="entry name" value="IG"/>
    <property type="match status" value="2"/>
</dbReference>